<organism evidence="1 2">
    <name type="scientific">Fluoribacter dumoffii</name>
    <dbReference type="NCBI Taxonomy" id="463"/>
    <lineage>
        <taxon>Bacteria</taxon>
        <taxon>Pseudomonadati</taxon>
        <taxon>Pseudomonadota</taxon>
        <taxon>Gammaproteobacteria</taxon>
        <taxon>Legionellales</taxon>
        <taxon>Legionellaceae</taxon>
        <taxon>Fluoribacter</taxon>
    </lineage>
</organism>
<proteinExistence type="predicted"/>
<dbReference type="EMBL" id="UGGT01000001">
    <property type="protein sequence ID" value="STO20635.1"/>
    <property type="molecule type" value="Genomic_DNA"/>
</dbReference>
<dbReference type="Proteomes" id="UP000254554">
    <property type="component" value="Unassembled WGS sequence"/>
</dbReference>
<keyword evidence="2" id="KW-1185">Reference proteome</keyword>
<dbReference type="GeneID" id="93292683"/>
<accession>A0A377G752</accession>
<protein>
    <submittedName>
        <fullName evidence="1">Uncharacterized protein</fullName>
    </submittedName>
</protein>
<dbReference type="AlphaFoldDB" id="A0A377G752"/>
<evidence type="ECO:0000313" key="1">
    <source>
        <dbReference type="EMBL" id="STO20635.1"/>
    </source>
</evidence>
<name>A0A377G752_9GAMM</name>
<dbReference type="Pfam" id="PF18632">
    <property type="entry name" value="DUF5630"/>
    <property type="match status" value="1"/>
</dbReference>
<gene>
    <name evidence="1" type="ORF">NCTC11370_00694</name>
</gene>
<sequence length="281" mass="32892">MYSFFNLQTFNALELTSHDRLFLHLFHQAKDNEKIDLIKKQKIEVIARTAYHEKEFETFCNREELRSYWEEIWCSYGAALSLQKKLPVILFFSQPQLNQFNLVRGAFFFNLSQEMRKEIKRDFGYSEMEAIKMAIQYGSVHAVQRYNDYLYSKLQQASDNDAEALYQELIANSERMLPHYGSYGYMVLAEAFTHYCFWLVKEQEIGKMQLTHSRVLESLDKAEQILKESHYSIQNASIGQGLKYSNSLGFDSPAPAREFFLQSYEALLKSVCTSNSMLLPT</sequence>
<dbReference type="InterPro" id="IPR040808">
    <property type="entry name" value="DUF5630"/>
</dbReference>
<dbReference type="OrthoDB" id="5649854at2"/>
<dbReference type="STRING" id="1094715.GCA_000236165_01727"/>
<evidence type="ECO:0000313" key="2">
    <source>
        <dbReference type="Proteomes" id="UP000254554"/>
    </source>
</evidence>
<dbReference type="RefSeq" id="WP_010652933.1">
    <property type="nucleotide sequence ID" value="NZ_JAPHOO010000001.1"/>
</dbReference>
<reference evidence="1 2" key="1">
    <citation type="submission" date="2018-06" db="EMBL/GenBank/DDBJ databases">
        <authorList>
            <consortium name="Pathogen Informatics"/>
            <person name="Doyle S."/>
        </authorList>
    </citation>
    <scope>NUCLEOTIDE SEQUENCE [LARGE SCALE GENOMIC DNA]</scope>
    <source>
        <strain evidence="1 2">NCTC11370</strain>
    </source>
</reference>